<evidence type="ECO:0000256" key="1">
    <source>
        <dbReference type="ARBA" id="ARBA00011063"/>
    </source>
</evidence>
<reference evidence="7 8" key="1">
    <citation type="submission" date="2018-10" db="EMBL/GenBank/DDBJ databases">
        <title>Genomic Encyclopedia of Type Strains, Phase IV (KMG-IV): sequencing the most valuable type-strain genomes for metagenomic binning, comparative biology and taxonomic classification.</title>
        <authorList>
            <person name="Goeker M."/>
        </authorList>
    </citation>
    <scope>NUCLEOTIDE SEQUENCE [LARGE SCALE GENOMIC DNA]</scope>
    <source>
        <strain evidence="7 8">DSM 23800</strain>
    </source>
</reference>
<keyword evidence="8" id="KW-1185">Reference proteome</keyword>
<dbReference type="EC" id="3.1.3.48" evidence="2"/>
<comment type="caution">
    <text evidence="7">The sequence shown here is derived from an EMBL/GenBank/DDBJ whole genome shotgun (WGS) entry which is preliminary data.</text>
</comment>
<dbReference type="SUPFAM" id="SSF52788">
    <property type="entry name" value="Phosphotyrosine protein phosphatases I"/>
    <property type="match status" value="1"/>
</dbReference>
<dbReference type="InterPro" id="IPR050438">
    <property type="entry name" value="LMW_PTPase"/>
</dbReference>
<name>A0A420XJ54_9PAST</name>
<dbReference type="GO" id="GO:0004725">
    <property type="term" value="F:protein tyrosine phosphatase activity"/>
    <property type="evidence" value="ECO:0007669"/>
    <property type="project" value="UniProtKB-EC"/>
</dbReference>
<accession>A0A420XJ54</accession>
<evidence type="ECO:0000256" key="5">
    <source>
        <dbReference type="PIRSR" id="PIRSR617867-1"/>
    </source>
</evidence>
<dbReference type="SMART" id="SM00226">
    <property type="entry name" value="LMWPc"/>
    <property type="match status" value="1"/>
</dbReference>
<evidence type="ECO:0000256" key="3">
    <source>
        <dbReference type="ARBA" id="ARBA00022801"/>
    </source>
</evidence>
<dbReference type="Proteomes" id="UP000280099">
    <property type="component" value="Unassembled WGS sequence"/>
</dbReference>
<dbReference type="InterPro" id="IPR017867">
    <property type="entry name" value="Tyr_phospatase_low_mol_wt"/>
</dbReference>
<dbReference type="PANTHER" id="PTHR11717">
    <property type="entry name" value="LOW MOLECULAR WEIGHT PROTEIN TYROSINE PHOSPHATASE"/>
    <property type="match status" value="1"/>
</dbReference>
<dbReference type="Pfam" id="PF01451">
    <property type="entry name" value="LMWPc"/>
    <property type="match status" value="1"/>
</dbReference>
<dbReference type="InterPro" id="IPR023485">
    <property type="entry name" value="Ptyr_pPase"/>
</dbReference>
<sequence>MKPQINILFVCLGNICRSPMAEYVMRDKIKQAHLDNLIFTDSAGTAGWHEGEDMHRGTAKVLAQHQIDNKGFSSRPIKKSDWDQFDYIIAMDDSNLRDLEKLFGKSSEKLFQITTLRSDLPYDHIPDPWYTNNFDETYALLDKCCESLLVKIKQTHHL</sequence>
<feature type="active site" evidence="5">
    <location>
        <position position="17"/>
    </location>
</feature>
<dbReference type="OrthoDB" id="9784339at2"/>
<feature type="active site" description="Proton donor" evidence="5">
    <location>
        <position position="127"/>
    </location>
</feature>
<evidence type="ECO:0000256" key="4">
    <source>
        <dbReference type="ARBA" id="ARBA00022912"/>
    </source>
</evidence>
<keyword evidence="4" id="KW-0904">Protein phosphatase</keyword>
<keyword evidence="3" id="KW-0378">Hydrolase</keyword>
<dbReference type="PRINTS" id="PR00719">
    <property type="entry name" value="LMWPTPASE"/>
</dbReference>
<dbReference type="AlphaFoldDB" id="A0A420XJ54"/>
<feature type="active site" description="Nucleophile" evidence="5">
    <location>
        <position position="11"/>
    </location>
</feature>
<feature type="domain" description="Phosphotyrosine protein phosphatase I" evidence="6">
    <location>
        <begin position="5"/>
        <end position="151"/>
    </location>
</feature>
<evidence type="ECO:0000313" key="8">
    <source>
        <dbReference type="Proteomes" id="UP000280099"/>
    </source>
</evidence>
<evidence type="ECO:0000256" key="2">
    <source>
        <dbReference type="ARBA" id="ARBA00013064"/>
    </source>
</evidence>
<dbReference type="RefSeq" id="WP_121122055.1">
    <property type="nucleotide sequence ID" value="NZ_CP016604.1"/>
</dbReference>
<protein>
    <recommendedName>
        <fullName evidence="2">protein-tyrosine-phosphatase</fullName>
        <ecNumber evidence="2">3.1.3.48</ecNumber>
    </recommendedName>
</protein>
<organism evidence="7 8">
    <name type="scientific">Otariodibacter oris</name>
    <dbReference type="NCBI Taxonomy" id="1032623"/>
    <lineage>
        <taxon>Bacteria</taxon>
        <taxon>Pseudomonadati</taxon>
        <taxon>Pseudomonadota</taxon>
        <taxon>Gammaproteobacteria</taxon>
        <taxon>Pasteurellales</taxon>
        <taxon>Pasteurellaceae</taxon>
        <taxon>Otariodibacter</taxon>
    </lineage>
</organism>
<gene>
    <name evidence="7" type="ORF">DES31_0717</name>
</gene>
<dbReference type="InterPro" id="IPR036196">
    <property type="entry name" value="Ptyr_pPase_sf"/>
</dbReference>
<proteinExistence type="inferred from homology"/>
<comment type="similarity">
    <text evidence="1">Belongs to the low molecular weight phosphotyrosine protein phosphatase family.</text>
</comment>
<evidence type="ECO:0000313" key="7">
    <source>
        <dbReference type="EMBL" id="RKR77387.1"/>
    </source>
</evidence>
<dbReference type="EMBL" id="RBJC01000004">
    <property type="protein sequence ID" value="RKR77387.1"/>
    <property type="molecule type" value="Genomic_DNA"/>
</dbReference>
<dbReference type="PANTHER" id="PTHR11717:SF7">
    <property type="entry name" value="LOW MOLECULAR WEIGHT PHOSPHOTYROSINE PROTEIN PHOSPHATASE"/>
    <property type="match status" value="1"/>
</dbReference>
<dbReference type="Gene3D" id="3.40.50.2300">
    <property type="match status" value="1"/>
</dbReference>
<dbReference type="CDD" id="cd16343">
    <property type="entry name" value="LMWPTP"/>
    <property type="match status" value="1"/>
</dbReference>
<evidence type="ECO:0000259" key="6">
    <source>
        <dbReference type="SMART" id="SM00226"/>
    </source>
</evidence>